<feature type="domain" description="Tyrosinase copper-binding" evidence="5">
    <location>
        <begin position="75"/>
        <end position="92"/>
    </location>
</feature>
<feature type="domain" description="Tyrosinase copper-binding" evidence="6">
    <location>
        <begin position="238"/>
        <end position="249"/>
    </location>
</feature>
<evidence type="ECO:0000313" key="8">
    <source>
        <dbReference type="Proteomes" id="UP001597402"/>
    </source>
</evidence>
<dbReference type="SUPFAM" id="SSF48056">
    <property type="entry name" value="Di-copper centre-containing domain"/>
    <property type="match status" value="1"/>
</dbReference>
<dbReference type="Proteomes" id="UP001597402">
    <property type="component" value="Unassembled WGS sequence"/>
</dbReference>
<evidence type="ECO:0000256" key="2">
    <source>
        <dbReference type="ARBA" id="ARBA00009928"/>
    </source>
</evidence>
<keyword evidence="8" id="KW-1185">Reference proteome</keyword>
<comment type="similarity">
    <text evidence="2">Belongs to the tyrosinase family.</text>
</comment>
<dbReference type="PRINTS" id="PR00092">
    <property type="entry name" value="TYROSINASE"/>
</dbReference>
<comment type="caution">
    <text evidence="7">The sequence shown here is derived from an EMBL/GenBank/DDBJ whole genome shotgun (WGS) entry which is preliminary data.</text>
</comment>
<evidence type="ECO:0000256" key="4">
    <source>
        <dbReference type="ARBA" id="ARBA00023008"/>
    </source>
</evidence>
<comment type="cofactor">
    <cofactor evidence="1">
        <name>Cu(2+)</name>
        <dbReference type="ChEBI" id="CHEBI:29036"/>
    </cofactor>
</comment>
<dbReference type="InterPro" id="IPR008922">
    <property type="entry name" value="Di-copper_centre_dom_sf"/>
</dbReference>
<keyword evidence="3" id="KW-0479">Metal-binding</keyword>
<evidence type="ECO:0000256" key="3">
    <source>
        <dbReference type="ARBA" id="ARBA00022723"/>
    </source>
</evidence>
<protein>
    <submittedName>
        <fullName evidence="7">Tyrosinase family protein</fullName>
    </submittedName>
</protein>
<reference evidence="8" key="1">
    <citation type="journal article" date="2019" name="Int. J. Syst. Evol. Microbiol.">
        <title>The Global Catalogue of Microorganisms (GCM) 10K type strain sequencing project: providing services to taxonomists for standard genome sequencing and annotation.</title>
        <authorList>
            <consortium name="The Broad Institute Genomics Platform"/>
            <consortium name="The Broad Institute Genome Sequencing Center for Infectious Disease"/>
            <person name="Wu L."/>
            <person name="Ma J."/>
        </authorList>
    </citation>
    <scope>NUCLEOTIDE SEQUENCE [LARGE SCALE GENOMIC DNA]</scope>
    <source>
        <strain evidence="8">JCM 3338</strain>
    </source>
</reference>
<dbReference type="PANTHER" id="PTHR11474:SF126">
    <property type="entry name" value="TYROSINASE-LIKE PROTEIN TYR-1-RELATED"/>
    <property type="match status" value="1"/>
</dbReference>
<evidence type="ECO:0000259" key="5">
    <source>
        <dbReference type="PROSITE" id="PS00497"/>
    </source>
</evidence>
<name>A0ABW4X7S5_9ACTN</name>
<evidence type="ECO:0000256" key="1">
    <source>
        <dbReference type="ARBA" id="ARBA00001973"/>
    </source>
</evidence>
<accession>A0ABW4X7S5</accession>
<dbReference type="PROSITE" id="PS00497">
    <property type="entry name" value="TYROSINASE_1"/>
    <property type="match status" value="1"/>
</dbReference>
<dbReference type="InterPro" id="IPR050316">
    <property type="entry name" value="Tyrosinase/Hemocyanin"/>
</dbReference>
<dbReference type="InterPro" id="IPR002227">
    <property type="entry name" value="Tyrosinase_Cu-bd"/>
</dbReference>
<evidence type="ECO:0000313" key="7">
    <source>
        <dbReference type="EMBL" id="MFD2091476.1"/>
    </source>
</evidence>
<sequence length="309" mass="34603">MTAIRGNVLAPDGRLDQYVEAVLALKAENLGPTTEDFGLSGPPAPVSTYDLFVLWHHLAMMRMTPPDQFDRNSAHNGPVFLPWHRLMLVLIELQMQRVLDDEDFGLPYWDWSAAGEDENSPLWSDTGIGGSGSPVTDGPFRAGQFAVRIESDRLAGLRTTNRPLRRALGLSRLAPDLPTSDQVRTLLDEQKSYDQDPWDSSVDGLRNRLEGWEPPIQMHNRVHVWIGGDMGIATSPNDPAFYLNHCNVDRIWESWQVSQGRVYEPSQDEGEHLSGHRIGDPMYSILTQGDVTPADVLDVSDLYTYDVLP</sequence>
<proteinExistence type="inferred from homology"/>
<organism evidence="7 8">
    <name type="scientific">Blastococcus deserti</name>
    <dbReference type="NCBI Taxonomy" id="2259033"/>
    <lineage>
        <taxon>Bacteria</taxon>
        <taxon>Bacillati</taxon>
        <taxon>Actinomycetota</taxon>
        <taxon>Actinomycetes</taxon>
        <taxon>Geodermatophilales</taxon>
        <taxon>Geodermatophilaceae</taxon>
        <taxon>Blastococcus</taxon>
    </lineage>
</organism>
<evidence type="ECO:0000259" key="6">
    <source>
        <dbReference type="PROSITE" id="PS00498"/>
    </source>
</evidence>
<dbReference type="Gene3D" id="1.10.1280.10">
    <property type="entry name" value="Di-copper center containing domain from catechol oxidase"/>
    <property type="match status" value="1"/>
</dbReference>
<dbReference type="Pfam" id="PF00264">
    <property type="entry name" value="Tyrosinase"/>
    <property type="match status" value="1"/>
</dbReference>
<dbReference type="RefSeq" id="WP_376873797.1">
    <property type="nucleotide sequence ID" value="NZ_JBHUHP010000008.1"/>
</dbReference>
<dbReference type="PROSITE" id="PS00498">
    <property type="entry name" value="TYROSINASE_2"/>
    <property type="match status" value="1"/>
</dbReference>
<keyword evidence="4" id="KW-0186">Copper</keyword>
<dbReference type="EMBL" id="JBHUHP010000008">
    <property type="protein sequence ID" value="MFD2091476.1"/>
    <property type="molecule type" value="Genomic_DNA"/>
</dbReference>
<gene>
    <name evidence="7" type="ORF">ACFSHS_07785</name>
</gene>
<dbReference type="PANTHER" id="PTHR11474">
    <property type="entry name" value="TYROSINASE FAMILY MEMBER"/>
    <property type="match status" value="1"/>
</dbReference>